<dbReference type="KEGG" id="asun:KG104_07850"/>
<gene>
    <name evidence="3" type="ORF">KG104_07850</name>
</gene>
<sequence length="265" mass="28172">MTDNQLKGRVALVTGGGDGLGQGIARRFAQAGAAVLIAEFDDAKGQATADGINNDGGQAAFVHCDITDKSQMDAAVQTAVDDFGSIDILVNNAYRSWGIHRVEDKTDEEYEANFTMNVLAPNWAMKKAFPVMKAQQWGRIINISSLNGVNAHMGTAAYNASKEALRALTRTAAREWAPYGITANIMCPAVASAAYRKYAELHPEAAAATDAALPMGRMGDAESDLGGVAVFLASEDARYLTGNTLFVDGGSHINGSPWDPRFPEK</sequence>
<evidence type="ECO:0000256" key="1">
    <source>
        <dbReference type="ARBA" id="ARBA00006484"/>
    </source>
</evidence>
<evidence type="ECO:0000313" key="3">
    <source>
        <dbReference type="EMBL" id="QWQ37616.1"/>
    </source>
</evidence>
<dbReference type="RefSeq" id="WP_207346649.1">
    <property type="nucleotide sequence ID" value="NZ_CP076456.1"/>
</dbReference>
<dbReference type="CDD" id="cd05233">
    <property type="entry name" value="SDR_c"/>
    <property type="match status" value="1"/>
</dbReference>
<dbReference type="AlphaFoldDB" id="A0A975S881"/>
<organism evidence="3 4">
    <name type="scientific">Arthrobacter sunyaminii</name>
    <dbReference type="NCBI Taxonomy" id="2816859"/>
    <lineage>
        <taxon>Bacteria</taxon>
        <taxon>Bacillati</taxon>
        <taxon>Actinomycetota</taxon>
        <taxon>Actinomycetes</taxon>
        <taxon>Micrococcales</taxon>
        <taxon>Micrococcaceae</taxon>
        <taxon>Arthrobacter</taxon>
    </lineage>
</organism>
<accession>A0A975S881</accession>
<dbReference type="PROSITE" id="PS00061">
    <property type="entry name" value="ADH_SHORT"/>
    <property type="match status" value="1"/>
</dbReference>
<dbReference type="PRINTS" id="PR00081">
    <property type="entry name" value="GDHRDH"/>
</dbReference>
<protein>
    <submittedName>
        <fullName evidence="3">SDR family oxidoreductase</fullName>
    </submittedName>
</protein>
<dbReference type="FunFam" id="3.40.50.720:FF:000084">
    <property type="entry name" value="Short-chain dehydrogenase reductase"/>
    <property type="match status" value="1"/>
</dbReference>
<comment type="similarity">
    <text evidence="1">Belongs to the short-chain dehydrogenases/reductases (SDR) family.</text>
</comment>
<dbReference type="PANTHER" id="PTHR42760:SF133">
    <property type="entry name" value="3-OXOACYL-[ACYL-CARRIER-PROTEIN] REDUCTASE"/>
    <property type="match status" value="1"/>
</dbReference>
<dbReference type="Pfam" id="PF13561">
    <property type="entry name" value="adh_short_C2"/>
    <property type="match status" value="1"/>
</dbReference>
<keyword evidence="4" id="KW-1185">Reference proteome</keyword>
<dbReference type="Gene3D" id="3.40.50.720">
    <property type="entry name" value="NAD(P)-binding Rossmann-like Domain"/>
    <property type="match status" value="1"/>
</dbReference>
<dbReference type="InterPro" id="IPR036291">
    <property type="entry name" value="NAD(P)-bd_dom_sf"/>
</dbReference>
<dbReference type="Proteomes" id="UP000680588">
    <property type="component" value="Chromosome"/>
</dbReference>
<dbReference type="InterPro" id="IPR020904">
    <property type="entry name" value="Sc_DH/Rdtase_CS"/>
</dbReference>
<reference evidence="3" key="1">
    <citation type="submission" date="2021-06" db="EMBL/GenBank/DDBJ databases">
        <title>Novel species in genus Arthrobacter.</title>
        <authorList>
            <person name="Zhang G."/>
        </authorList>
    </citation>
    <scope>NUCLEOTIDE SEQUENCE</scope>
    <source>
        <strain evidence="3">Zg-ZUI122</strain>
    </source>
</reference>
<dbReference type="PRINTS" id="PR00080">
    <property type="entry name" value="SDRFAMILY"/>
</dbReference>
<keyword evidence="2" id="KW-0560">Oxidoreductase</keyword>
<dbReference type="EMBL" id="CP076456">
    <property type="protein sequence ID" value="QWQ37616.1"/>
    <property type="molecule type" value="Genomic_DNA"/>
</dbReference>
<dbReference type="SUPFAM" id="SSF51735">
    <property type="entry name" value="NAD(P)-binding Rossmann-fold domains"/>
    <property type="match status" value="1"/>
</dbReference>
<name>A0A975S881_9MICC</name>
<dbReference type="InterPro" id="IPR002347">
    <property type="entry name" value="SDR_fam"/>
</dbReference>
<evidence type="ECO:0000313" key="4">
    <source>
        <dbReference type="Proteomes" id="UP000680588"/>
    </source>
</evidence>
<proteinExistence type="inferred from homology"/>
<dbReference type="PANTHER" id="PTHR42760">
    <property type="entry name" value="SHORT-CHAIN DEHYDROGENASES/REDUCTASES FAMILY MEMBER"/>
    <property type="match status" value="1"/>
</dbReference>
<evidence type="ECO:0000256" key="2">
    <source>
        <dbReference type="ARBA" id="ARBA00023002"/>
    </source>
</evidence>
<dbReference type="NCBIfam" id="NF005559">
    <property type="entry name" value="PRK07231.1"/>
    <property type="match status" value="1"/>
</dbReference>
<dbReference type="GO" id="GO:0016616">
    <property type="term" value="F:oxidoreductase activity, acting on the CH-OH group of donors, NAD or NADP as acceptor"/>
    <property type="evidence" value="ECO:0007669"/>
    <property type="project" value="TreeGrafter"/>
</dbReference>